<dbReference type="PATRIC" id="fig|1415166.3.peg.5806"/>
<dbReference type="Proteomes" id="UP000019150">
    <property type="component" value="Chromosome"/>
</dbReference>
<dbReference type="HOGENOM" id="CLU_2667432_0_0_11"/>
<feature type="region of interest" description="Disordered" evidence="1">
    <location>
        <begin position="54"/>
        <end position="75"/>
    </location>
</feature>
<reference evidence="3 4" key="1">
    <citation type="journal article" date="2014" name="Appl. Environ. Microbiol.">
        <title>Insights into the Microbial Degradation of Rubber and Gutta-Percha by Analysis of the Complete Genome of Nocardia nova SH22a.</title>
        <authorList>
            <person name="Luo Q."/>
            <person name="Hiessl S."/>
            <person name="Poehlein A."/>
            <person name="Daniel R."/>
            <person name="Steinbuchel A."/>
        </authorList>
    </citation>
    <scope>NUCLEOTIDE SEQUENCE [LARGE SCALE GENOMIC DNA]</scope>
    <source>
        <strain evidence="3">SH22a</strain>
    </source>
</reference>
<keyword evidence="2" id="KW-0812">Transmembrane</keyword>
<name>W5TM61_9NOCA</name>
<keyword evidence="4" id="KW-1185">Reference proteome</keyword>
<evidence type="ECO:0000256" key="1">
    <source>
        <dbReference type="SAM" id="MobiDB-lite"/>
    </source>
</evidence>
<protein>
    <submittedName>
        <fullName evidence="3">Uncharacterized protein</fullName>
    </submittedName>
</protein>
<gene>
    <name evidence="3" type="ORF">NONO_c56350</name>
</gene>
<keyword evidence="2" id="KW-1133">Transmembrane helix</keyword>
<feature type="transmembrane region" description="Helical" evidence="2">
    <location>
        <begin position="31"/>
        <end position="52"/>
    </location>
</feature>
<dbReference type="KEGG" id="nno:NONO_c56350"/>
<feature type="compositionally biased region" description="Basic residues" evidence="1">
    <location>
        <begin position="7"/>
        <end position="20"/>
    </location>
</feature>
<dbReference type="STRING" id="1415166.NONO_c56350"/>
<dbReference type="AlphaFoldDB" id="W5TM61"/>
<accession>W5TM61</accession>
<evidence type="ECO:0000313" key="4">
    <source>
        <dbReference type="Proteomes" id="UP000019150"/>
    </source>
</evidence>
<dbReference type="EMBL" id="CP006850">
    <property type="protein sequence ID" value="AHH20415.1"/>
    <property type="molecule type" value="Genomic_DNA"/>
</dbReference>
<organism evidence="3 4">
    <name type="scientific">Nocardia nova SH22a</name>
    <dbReference type="NCBI Taxonomy" id="1415166"/>
    <lineage>
        <taxon>Bacteria</taxon>
        <taxon>Bacillati</taxon>
        <taxon>Actinomycetota</taxon>
        <taxon>Actinomycetes</taxon>
        <taxon>Mycobacteriales</taxon>
        <taxon>Nocardiaceae</taxon>
        <taxon>Nocardia</taxon>
    </lineage>
</organism>
<evidence type="ECO:0000256" key="2">
    <source>
        <dbReference type="SAM" id="Phobius"/>
    </source>
</evidence>
<feature type="region of interest" description="Disordered" evidence="1">
    <location>
        <begin position="1"/>
        <end position="21"/>
    </location>
</feature>
<dbReference type="eggNOG" id="ENOG5031GVI">
    <property type="taxonomic scope" value="Bacteria"/>
</dbReference>
<evidence type="ECO:0000313" key="3">
    <source>
        <dbReference type="EMBL" id="AHH20415.1"/>
    </source>
</evidence>
<sequence length="75" mass="8488">MSGSARSRTHRAARRRGPIHRVHEEKTVPDFLVTAMVIIIFLCCALALRVAGGNTPRVARVRRRPNRPNRAMMDL</sequence>
<proteinExistence type="predicted"/>
<keyword evidence="2" id="KW-0472">Membrane</keyword>